<sequence length="570" mass="65283">MSFDGTVMNAIVAELNNTLISGRITKIYQPYKTELIFTIRANGVNQQLLLSANPSFARLHLTTEKLDNPAEPPMFCMLLRKHLEGGIIEKIEQLGLERIVTITIKGRNELGDISYKKLMVEIMGRHSNIILLDDKDQKILDSIKHLAPGINSYRTILPGHEYKFPPEQEKLHPFCIDEETFLKKIDFNAGKLDSQIVQNFSGLSPQIAKEIVHRAKLANKETLTKAFFEVINQMKQGNFRPQITITEKKEYFSIIELTHLKATSPTVFTSVSEMLSRFYFGKAERDRVHQQANDLEKFLKNEYQKNKSKIKKLKKTLSDASKASEYRKIGELITANIHQIKRGQKQIEVIDFYDEEGRSIVIDLDVQKNPSENAQNYFKKYNKAKNSLKVVEEQIEKTENELVYLEEIIAQMETASPKDIAEIREELIEGGYIRNRNKKQTKKKKETKPVLEAYKSSTGLEILVGKNNKQNEYLTNRLARSTETWLHTKDIPGSHVVIKSPSVDETTLKEAATIAAYFSKARQSSSVPVDYTLIKHVKKPSGSRPGYVIYDNQTTIYVTPDEEVVRKLRV</sequence>
<name>A0A1S2LCR2_9BACI</name>
<comment type="subunit">
    <text evidence="5">Associates with stalled 50S ribosomal subunits. Binds to RqcP.</text>
</comment>
<evidence type="ECO:0000256" key="2">
    <source>
        <dbReference type="ARBA" id="ARBA00022730"/>
    </source>
</evidence>
<dbReference type="GO" id="GO:0000049">
    <property type="term" value="F:tRNA binding"/>
    <property type="evidence" value="ECO:0007669"/>
    <property type="project" value="UniProtKB-UniRule"/>
</dbReference>
<dbReference type="FunFam" id="2.30.310.10:FF:000004">
    <property type="entry name" value="Fibronectin-binding protein A"/>
    <property type="match status" value="1"/>
</dbReference>
<reference evidence="7 8" key="1">
    <citation type="submission" date="2016-10" db="EMBL/GenBank/DDBJ databases">
        <title>Draft genome sequences of four alkaliphilic bacteria belonging to the Anaerobacillus genus.</title>
        <authorList>
            <person name="Bassil N.M."/>
            <person name="Lloyd J.R."/>
        </authorList>
    </citation>
    <scope>NUCLEOTIDE SEQUENCE [LARGE SCALE GENOMIC DNA]</scope>
    <source>
        <strain evidence="7 8">DSM 15340</strain>
    </source>
</reference>
<dbReference type="Gene3D" id="1.10.8.50">
    <property type="match status" value="1"/>
</dbReference>
<dbReference type="HAMAP" id="MF_00844_B">
    <property type="entry name" value="RqcH_B"/>
    <property type="match status" value="1"/>
</dbReference>
<feature type="coiled-coil region" evidence="5">
    <location>
        <begin position="374"/>
        <end position="415"/>
    </location>
</feature>
<dbReference type="GO" id="GO:0043023">
    <property type="term" value="F:ribosomal large subunit binding"/>
    <property type="evidence" value="ECO:0007669"/>
    <property type="project" value="UniProtKB-UniRule"/>
</dbReference>
<organism evidence="7 8">
    <name type="scientific">Anaerobacillus arseniciselenatis</name>
    <dbReference type="NCBI Taxonomy" id="85682"/>
    <lineage>
        <taxon>Bacteria</taxon>
        <taxon>Bacillati</taxon>
        <taxon>Bacillota</taxon>
        <taxon>Bacilli</taxon>
        <taxon>Bacillales</taxon>
        <taxon>Bacillaceae</taxon>
        <taxon>Anaerobacillus</taxon>
    </lineage>
</organism>
<dbReference type="Pfam" id="PF05833">
    <property type="entry name" value="NFACT_N"/>
    <property type="match status" value="1"/>
</dbReference>
<protein>
    <recommendedName>
        <fullName evidence="5">Rqc2 homolog RqcH</fullName>
        <shortName evidence="5">RqcH</shortName>
    </recommendedName>
</protein>
<dbReference type="AlphaFoldDB" id="A0A1S2LCR2"/>
<dbReference type="GO" id="GO:1990112">
    <property type="term" value="C:RQC complex"/>
    <property type="evidence" value="ECO:0007669"/>
    <property type="project" value="TreeGrafter"/>
</dbReference>
<dbReference type="Gene3D" id="3.40.970.40">
    <property type="entry name" value="fibrinogen binding protein from staphylococcus aureus domain like"/>
    <property type="match status" value="1"/>
</dbReference>
<keyword evidence="1 5" id="KW-0820">tRNA-binding</keyword>
<accession>A0A1S2LCR2</accession>
<dbReference type="Proteomes" id="UP000180098">
    <property type="component" value="Unassembled WGS sequence"/>
</dbReference>
<keyword evidence="2 5" id="KW-0699">rRNA-binding</keyword>
<keyword evidence="5" id="KW-0175">Coiled coil</keyword>
<comment type="caution">
    <text evidence="7">The sequence shown here is derived from an EMBL/GenBank/DDBJ whole genome shotgun (WGS) entry which is preliminary data.</text>
</comment>
<dbReference type="RefSeq" id="WP_071314231.1">
    <property type="nucleotide sequence ID" value="NZ_MLQQ01000042.1"/>
</dbReference>
<keyword evidence="8" id="KW-1185">Reference proteome</keyword>
<proteinExistence type="inferred from homology"/>
<evidence type="ECO:0000259" key="6">
    <source>
        <dbReference type="Pfam" id="PF05670"/>
    </source>
</evidence>
<dbReference type="InterPro" id="IPR008532">
    <property type="entry name" value="NFACT_RNA-bd"/>
</dbReference>
<evidence type="ECO:0000256" key="4">
    <source>
        <dbReference type="ARBA" id="ARBA00022917"/>
    </source>
</evidence>
<dbReference type="InterPro" id="IPR043682">
    <property type="entry name" value="RqcH_bacterial"/>
</dbReference>
<dbReference type="OrthoDB" id="9766163at2"/>
<evidence type="ECO:0000256" key="3">
    <source>
        <dbReference type="ARBA" id="ARBA00022884"/>
    </source>
</evidence>
<feature type="domain" description="NFACT RNA-binding" evidence="6">
    <location>
        <begin position="454"/>
        <end position="541"/>
    </location>
</feature>
<evidence type="ECO:0000313" key="7">
    <source>
        <dbReference type="EMBL" id="OIJ09843.1"/>
    </source>
</evidence>
<dbReference type="EMBL" id="MLQQ01000042">
    <property type="protein sequence ID" value="OIJ09843.1"/>
    <property type="molecule type" value="Genomic_DNA"/>
</dbReference>
<evidence type="ECO:0000256" key="1">
    <source>
        <dbReference type="ARBA" id="ARBA00022555"/>
    </source>
</evidence>
<dbReference type="GO" id="GO:0019843">
    <property type="term" value="F:rRNA binding"/>
    <property type="evidence" value="ECO:0007669"/>
    <property type="project" value="UniProtKB-UniRule"/>
</dbReference>
<feature type="coiled-coil region" evidence="5">
    <location>
        <begin position="296"/>
        <end position="323"/>
    </location>
</feature>
<gene>
    <name evidence="5" type="primary">rqcH</name>
    <name evidence="7" type="ORF">BKP35_15270</name>
</gene>
<dbReference type="PANTHER" id="PTHR15239">
    <property type="entry name" value="NUCLEAR EXPORT MEDIATOR FACTOR NEMF"/>
    <property type="match status" value="1"/>
</dbReference>
<evidence type="ECO:0000256" key="5">
    <source>
        <dbReference type="HAMAP-Rule" id="MF_00844"/>
    </source>
</evidence>
<keyword evidence="4 5" id="KW-0648">Protein biosynthesis</keyword>
<evidence type="ECO:0000313" key="8">
    <source>
        <dbReference type="Proteomes" id="UP000180098"/>
    </source>
</evidence>
<dbReference type="Gene3D" id="2.30.310.10">
    <property type="entry name" value="ibrinogen binding protein from staphylococcus aureus domain"/>
    <property type="match status" value="1"/>
</dbReference>
<keyword evidence="3 5" id="KW-0694">RNA-binding</keyword>
<dbReference type="GO" id="GO:0072344">
    <property type="term" value="P:rescue of stalled ribosome"/>
    <property type="evidence" value="ECO:0007669"/>
    <property type="project" value="UniProtKB-UniRule"/>
</dbReference>
<dbReference type="InterPro" id="IPR051608">
    <property type="entry name" value="RQC_Subunit_NEMF"/>
</dbReference>
<dbReference type="PANTHER" id="PTHR15239:SF6">
    <property type="entry name" value="RIBOSOME QUALITY CONTROL COMPLEX SUBUNIT NEMF"/>
    <property type="match status" value="1"/>
</dbReference>
<comment type="similarity">
    <text evidence="5">Belongs to the NEMF family.</text>
</comment>
<comment type="function">
    <text evidence="5">Key component of the ribosome quality control system (RQC), a ribosome-associated complex that mediates the extraction of incompletely synthesized nascent chains from stalled ribosomes and their subsequent degradation. RqcH recruits Ala-charged tRNA, and with RqcP directs the elongation of stalled nascent chains on 50S ribosomal subunits, leading to non-templated C-terminal alanine extensions (Ala tail). The Ala tail promotes nascent chain degradation. May add between 1 and at least 8 Ala residues. Binds to stalled 50S ribosomal subunits.</text>
</comment>
<dbReference type="Pfam" id="PF05670">
    <property type="entry name" value="NFACT-R_1"/>
    <property type="match status" value="1"/>
</dbReference>